<dbReference type="RefSeq" id="XP_008073721.1">
    <property type="nucleotide sequence ID" value="XM_008075530.1"/>
</dbReference>
<feature type="compositionally biased region" description="Polar residues" evidence="1">
    <location>
        <begin position="297"/>
        <end position="310"/>
    </location>
</feature>
<proteinExistence type="predicted"/>
<dbReference type="OrthoDB" id="10440689at2759"/>
<feature type="region of interest" description="Disordered" evidence="1">
    <location>
        <begin position="297"/>
        <end position="316"/>
    </location>
</feature>
<organism evidence="2 3">
    <name type="scientific">Vavraia culicis (isolate floridensis)</name>
    <name type="common">Microsporidian parasite</name>
    <dbReference type="NCBI Taxonomy" id="948595"/>
    <lineage>
        <taxon>Eukaryota</taxon>
        <taxon>Fungi</taxon>
        <taxon>Fungi incertae sedis</taxon>
        <taxon>Microsporidia</taxon>
        <taxon>Pleistophoridae</taxon>
        <taxon>Vavraia</taxon>
    </lineage>
</organism>
<evidence type="ECO:0000256" key="1">
    <source>
        <dbReference type="SAM" id="MobiDB-lite"/>
    </source>
</evidence>
<dbReference type="HOGENOM" id="CLU_461648_0_0_1"/>
<sequence>MHFRYKMTKNTNCMKNLEQCFKLPMSNVNIVNKVLNYVNKNTMNKQNVYRYIVDERIDLDHCMSEFVDSEIQIKFVILLRRVLPNNEFLSIFENHGMEVSGLVCRNIRWYCCELLTRYNRTTKIFGYSLDGYNIIAGTDQRQNTPTNTSYVFFNRSDIKLYDNKKIISLAYKTVLGYSLDTTKLVLYRENIRIELFTSDICSEAVDKRFLELGIAKTSSRSDKACSNTEMTNAMKVSVPIKNICMKSDENISGDSTSCSFVQKKIQMEDGLEFTITSKMKRSMRFDFRKAFDDSASNDCTENNERTNMWPKNQGVRDVSGLDERNEETGTRLISKHVMKDHEKVSKEIVSFGRSCTSNTTGHAVEKKKLRDKCLTSKRKNTVEMPKETSIRKIYEQVSNPFLNFSSSTGGSNNDIIHNGCDQTFRYEKMNKTLGNGSSIEHSTVNEHKRKSLSSNIDEILGSNTEEEHMRPFRKTEQTEVNPHSYFCSSNTGNIEVIPNKSHVKNNKSSFKSAGRRRSKKKKKALAENISCIEKHVLYHKSNLRTTKTSNVNTTNYCKGLIGDIAASKEGKKYKSIIEEHMISYKKLISCTMSVVERDLKMLSKGIKHLVNYRIKYR</sequence>
<dbReference type="EMBL" id="GL877411">
    <property type="protein sequence ID" value="ELA47858.1"/>
    <property type="molecule type" value="Genomic_DNA"/>
</dbReference>
<reference evidence="3" key="1">
    <citation type="submission" date="2011-03" db="EMBL/GenBank/DDBJ databases">
        <title>The genome sequence of Vavraia culicis strain floridensis.</title>
        <authorList>
            <consortium name="The Broad Institute Genome Sequencing Platform"/>
            <person name="Cuomo C."/>
            <person name="Becnel J."/>
            <person name="Sanscrainte N."/>
            <person name="Young S.K."/>
            <person name="Zeng Q."/>
            <person name="Gargeya S."/>
            <person name="Fitzgerald M."/>
            <person name="Haas B."/>
            <person name="Abouelleil A."/>
            <person name="Alvarado L."/>
            <person name="Arachchi H.M."/>
            <person name="Berlin A."/>
            <person name="Chapman S.B."/>
            <person name="Gearin G."/>
            <person name="Goldberg J."/>
            <person name="Griggs A."/>
            <person name="Gujja S."/>
            <person name="Hansen M."/>
            <person name="Heiman D."/>
            <person name="Howarth C."/>
            <person name="Larimer J."/>
            <person name="Lui A."/>
            <person name="MacDonald P.J.P."/>
            <person name="McCowen C."/>
            <person name="Montmayeur A."/>
            <person name="Murphy C."/>
            <person name="Neiman D."/>
            <person name="Pearson M."/>
            <person name="Priest M."/>
            <person name="Roberts A."/>
            <person name="Saif S."/>
            <person name="Shea T."/>
            <person name="Sisk P."/>
            <person name="Stolte C."/>
            <person name="Sykes S."/>
            <person name="Wortman J."/>
            <person name="Nusbaum C."/>
            <person name="Birren B."/>
        </authorList>
    </citation>
    <scope>NUCLEOTIDE SEQUENCE [LARGE SCALE GENOMIC DNA]</scope>
    <source>
        <strain evidence="3">floridensis</strain>
    </source>
</reference>
<accession>L2GX59</accession>
<name>L2GX59_VAVCU</name>
<gene>
    <name evidence="2" type="ORF">VCUG_00700</name>
</gene>
<dbReference type="VEuPathDB" id="MicrosporidiaDB:VCUG_00700"/>
<dbReference type="AlphaFoldDB" id="L2GX59"/>
<dbReference type="InParanoid" id="L2GX59"/>
<protein>
    <submittedName>
        <fullName evidence="2">Uncharacterized protein</fullName>
    </submittedName>
</protein>
<dbReference type="Proteomes" id="UP000011081">
    <property type="component" value="Unassembled WGS sequence"/>
</dbReference>
<keyword evidence="3" id="KW-1185">Reference proteome</keyword>
<dbReference type="OMA" id="RWYCCEL"/>
<dbReference type="GeneID" id="19878585"/>
<evidence type="ECO:0000313" key="3">
    <source>
        <dbReference type="Proteomes" id="UP000011081"/>
    </source>
</evidence>
<evidence type="ECO:0000313" key="2">
    <source>
        <dbReference type="EMBL" id="ELA47858.1"/>
    </source>
</evidence>